<dbReference type="OrthoDB" id="6141102at2759"/>
<dbReference type="Proteomes" id="UP000001194">
    <property type="component" value="Unassembled WGS sequence"/>
</dbReference>
<organism evidence="2">
    <name type="scientific">Laccaria bicolor (strain S238N-H82 / ATCC MYA-4686)</name>
    <name type="common">Bicoloured deceiver</name>
    <name type="synonym">Laccaria laccata var. bicolor</name>
    <dbReference type="NCBI Taxonomy" id="486041"/>
    <lineage>
        <taxon>Eukaryota</taxon>
        <taxon>Fungi</taxon>
        <taxon>Dikarya</taxon>
        <taxon>Basidiomycota</taxon>
        <taxon>Agaricomycotina</taxon>
        <taxon>Agaricomycetes</taxon>
        <taxon>Agaricomycetidae</taxon>
        <taxon>Agaricales</taxon>
        <taxon>Agaricineae</taxon>
        <taxon>Hydnangiaceae</taxon>
        <taxon>Laccaria</taxon>
    </lineage>
</organism>
<proteinExistence type="predicted"/>
<dbReference type="GeneID" id="6083721"/>
<dbReference type="EMBL" id="DS547140">
    <property type="protein sequence ID" value="EDR01333.1"/>
    <property type="molecule type" value="Genomic_DNA"/>
</dbReference>
<gene>
    <name evidence="1" type="ORF">LACBIDRAFT_312171</name>
</gene>
<dbReference type="RefSeq" id="XP_001888040.1">
    <property type="nucleotide sequence ID" value="XM_001888005.1"/>
</dbReference>
<evidence type="ECO:0000313" key="2">
    <source>
        <dbReference type="Proteomes" id="UP000001194"/>
    </source>
</evidence>
<evidence type="ECO:0000313" key="1">
    <source>
        <dbReference type="EMBL" id="EDR01333.1"/>
    </source>
</evidence>
<dbReference type="KEGG" id="lbc:LACBIDRAFT_312171"/>
<name>B0DVN5_LACBS</name>
<protein>
    <submittedName>
        <fullName evidence="1">Predicted protein</fullName>
    </submittedName>
</protein>
<dbReference type="STRING" id="486041.B0DVN5"/>
<dbReference type="AlphaFoldDB" id="B0DVN5"/>
<keyword evidence="2" id="KW-1185">Reference proteome</keyword>
<sequence length="167" mass="18639">MKLSKVEPCGALCFKLQDFDSEEKNLLESSPWSNPDDITMFEGILKLTPDTIPCGLAIICGKTCSEKTQVTILPVQANSSSQNSPDHHCTQQFLNLPKSSTLPAQRSMPRSLQWSSCRASARECDPELCVKCDARGRHKKKKCLNNYDIQKGRFQVPLLDQIPIEAT</sequence>
<accession>B0DVN5</accession>
<reference evidence="1 2" key="1">
    <citation type="journal article" date="2008" name="Nature">
        <title>The genome of Laccaria bicolor provides insights into mycorrhizal symbiosis.</title>
        <authorList>
            <person name="Martin F."/>
            <person name="Aerts A."/>
            <person name="Ahren D."/>
            <person name="Brun A."/>
            <person name="Danchin E.G.J."/>
            <person name="Duchaussoy F."/>
            <person name="Gibon J."/>
            <person name="Kohler A."/>
            <person name="Lindquist E."/>
            <person name="Pereda V."/>
            <person name="Salamov A."/>
            <person name="Shapiro H.J."/>
            <person name="Wuyts J."/>
            <person name="Blaudez D."/>
            <person name="Buee M."/>
            <person name="Brokstein P."/>
            <person name="Canbaeck B."/>
            <person name="Cohen D."/>
            <person name="Courty P.E."/>
            <person name="Coutinho P.M."/>
            <person name="Delaruelle C."/>
            <person name="Detter J.C."/>
            <person name="Deveau A."/>
            <person name="DiFazio S."/>
            <person name="Duplessis S."/>
            <person name="Fraissinet-Tachet L."/>
            <person name="Lucic E."/>
            <person name="Frey-Klett P."/>
            <person name="Fourrey C."/>
            <person name="Feussner I."/>
            <person name="Gay G."/>
            <person name="Grimwood J."/>
            <person name="Hoegger P.J."/>
            <person name="Jain P."/>
            <person name="Kilaru S."/>
            <person name="Labbe J."/>
            <person name="Lin Y.C."/>
            <person name="Legue V."/>
            <person name="Le Tacon F."/>
            <person name="Marmeisse R."/>
            <person name="Melayah D."/>
            <person name="Montanini B."/>
            <person name="Muratet M."/>
            <person name="Nehls U."/>
            <person name="Niculita-Hirzel H."/>
            <person name="Oudot-Le Secq M.P."/>
            <person name="Peter M."/>
            <person name="Quesneville H."/>
            <person name="Rajashekar B."/>
            <person name="Reich M."/>
            <person name="Rouhier N."/>
            <person name="Schmutz J."/>
            <person name="Yin T."/>
            <person name="Chalot M."/>
            <person name="Henrissat B."/>
            <person name="Kuees U."/>
            <person name="Lucas S."/>
            <person name="Van de Peer Y."/>
            <person name="Podila G.K."/>
            <person name="Polle A."/>
            <person name="Pukkila P.J."/>
            <person name="Richardson P.M."/>
            <person name="Rouze P."/>
            <person name="Sanders I.R."/>
            <person name="Stajich J.E."/>
            <person name="Tunlid A."/>
            <person name="Tuskan G."/>
            <person name="Grigoriev I.V."/>
        </authorList>
    </citation>
    <scope>NUCLEOTIDE SEQUENCE [LARGE SCALE GENOMIC DNA]</scope>
    <source>
        <strain evidence="2">S238N-H82 / ATCC MYA-4686</strain>
    </source>
</reference>
<dbReference type="InParanoid" id="B0DVN5"/>
<dbReference type="HOGENOM" id="CLU_1594830_0_0_1"/>